<feature type="chain" id="PRO_5034416841" description="Cytochrome c domain-containing protein" evidence="7">
    <location>
        <begin position="29"/>
        <end position="122"/>
    </location>
</feature>
<dbReference type="InterPro" id="IPR002324">
    <property type="entry name" value="Cyt_c_ID"/>
</dbReference>
<name>A0A8H9IK65_9BURK</name>
<comment type="caution">
    <text evidence="9">The sequence shown here is derived from an EMBL/GenBank/DDBJ whole genome shotgun (WGS) entry which is preliminary data.</text>
</comment>
<evidence type="ECO:0000256" key="2">
    <source>
        <dbReference type="ARBA" id="ARBA00022617"/>
    </source>
</evidence>
<comment type="PTM">
    <text evidence="6">Binds 1 heme c group covalently per subunit.</text>
</comment>
<organism evidence="9 10">
    <name type="scientific">Alcaligenes pakistanensis</name>
    <dbReference type="NCBI Taxonomy" id="1482717"/>
    <lineage>
        <taxon>Bacteria</taxon>
        <taxon>Pseudomonadati</taxon>
        <taxon>Pseudomonadota</taxon>
        <taxon>Betaproteobacteria</taxon>
        <taxon>Burkholderiales</taxon>
        <taxon>Alcaligenaceae</taxon>
        <taxon>Alcaligenes</taxon>
    </lineage>
</organism>
<feature type="binding site" description="covalent" evidence="6">
    <location>
        <position position="41"/>
    </location>
    <ligand>
        <name>heme c</name>
        <dbReference type="ChEBI" id="CHEBI:61717"/>
    </ligand>
</feature>
<evidence type="ECO:0000313" key="9">
    <source>
        <dbReference type="EMBL" id="GHC47363.1"/>
    </source>
</evidence>
<evidence type="ECO:0000313" key="10">
    <source>
        <dbReference type="Proteomes" id="UP000608923"/>
    </source>
</evidence>
<feature type="signal peptide" evidence="7">
    <location>
        <begin position="1"/>
        <end position="28"/>
    </location>
</feature>
<reference evidence="10" key="1">
    <citation type="journal article" date="2019" name="Int. J. Syst. Evol. Microbiol.">
        <title>The Global Catalogue of Microorganisms (GCM) 10K type strain sequencing project: providing services to taxonomists for standard genome sequencing and annotation.</title>
        <authorList>
            <consortium name="The Broad Institute Genomics Platform"/>
            <consortium name="The Broad Institute Genome Sequencing Center for Infectious Disease"/>
            <person name="Wu L."/>
            <person name="Ma J."/>
        </authorList>
    </citation>
    <scope>NUCLEOTIDE SEQUENCE [LARGE SCALE GENOMIC DNA]</scope>
    <source>
        <strain evidence="10">KCTC 42083</strain>
    </source>
</reference>
<keyword evidence="5 6" id="KW-0408">Iron</keyword>
<dbReference type="GO" id="GO:0020037">
    <property type="term" value="F:heme binding"/>
    <property type="evidence" value="ECO:0007669"/>
    <property type="project" value="InterPro"/>
</dbReference>
<dbReference type="SUPFAM" id="SSF46626">
    <property type="entry name" value="Cytochrome c"/>
    <property type="match status" value="1"/>
</dbReference>
<evidence type="ECO:0000256" key="5">
    <source>
        <dbReference type="ARBA" id="ARBA00023004"/>
    </source>
</evidence>
<dbReference type="PRINTS" id="PR00606">
    <property type="entry name" value="CYTCHROMECID"/>
</dbReference>
<sequence>MLYSVSWASHLPLVVFCGLMIFNPAAKADTVAVMDIVQAQCLSCHQMDRKRVGPPFREIAQRYAQGPAQETLTYLQRQIQQGSRGNWGAIPMPAQNRISVQQAQAIAAWLLSLANSSTKEIS</sequence>
<gene>
    <name evidence="9" type="ORF">GCM10010096_18430</name>
</gene>
<dbReference type="Proteomes" id="UP000608923">
    <property type="component" value="Unassembled WGS sequence"/>
</dbReference>
<evidence type="ECO:0000259" key="8">
    <source>
        <dbReference type="PROSITE" id="PS51007"/>
    </source>
</evidence>
<dbReference type="GO" id="GO:0009055">
    <property type="term" value="F:electron transfer activity"/>
    <property type="evidence" value="ECO:0007669"/>
    <property type="project" value="InterPro"/>
</dbReference>
<feature type="binding site" description="covalent" evidence="6">
    <location>
        <position position="45"/>
    </location>
    <ligand>
        <name>heme c</name>
        <dbReference type="ChEBI" id="CHEBI:61717"/>
    </ligand>
</feature>
<keyword evidence="4" id="KW-0249">Electron transport</keyword>
<accession>A0A8H9IK65</accession>
<feature type="binding site" description="covalent" evidence="6">
    <location>
        <position position="92"/>
    </location>
    <ligand>
        <name>heme c</name>
        <dbReference type="ChEBI" id="CHEBI:61717"/>
    </ligand>
</feature>
<evidence type="ECO:0000256" key="7">
    <source>
        <dbReference type="SAM" id="SignalP"/>
    </source>
</evidence>
<protein>
    <recommendedName>
        <fullName evidence="8">Cytochrome c domain-containing protein</fullName>
    </recommendedName>
</protein>
<feature type="domain" description="Cytochrome c" evidence="8">
    <location>
        <begin position="13"/>
        <end position="114"/>
    </location>
</feature>
<dbReference type="InterPro" id="IPR009056">
    <property type="entry name" value="Cyt_c-like_dom"/>
</dbReference>
<keyword evidence="2 6" id="KW-0349">Heme</keyword>
<dbReference type="GO" id="GO:0005506">
    <property type="term" value="F:iron ion binding"/>
    <property type="evidence" value="ECO:0007669"/>
    <property type="project" value="InterPro"/>
</dbReference>
<evidence type="ECO:0000256" key="3">
    <source>
        <dbReference type="ARBA" id="ARBA00022723"/>
    </source>
</evidence>
<keyword evidence="7" id="KW-0732">Signal</keyword>
<dbReference type="AlphaFoldDB" id="A0A8H9IK65"/>
<evidence type="ECO:0000256" key="6">
    <source>
        <dbReference type="PIRSR" id="PIRSR602324-1"/>
    </source>
</evidence>
<dbReference type="InterPro" id="IPR036909">
    <property type="entry name" value="Cyt_c-like_dom_sf"/>
</dbReference>
<proteinExistence type="predicted"/>
<keyword evidence="10" id="KW-1185">Reference proteome</keyword>
<dbReference type="PROSITE" id="PS51007">
    <property type="entry name" value="CYTC"/>
    <property type="match status" value="1"/>
</dbReference>
<dbReference type="EMBL" id="BMZN01000003">
    <property type="protein sequence ID" value="GHC47363.1"/>
    <property type="molecule type" value="Genomic_DNA"/>
</dbReference>
<keyword evidence="1" id="KW-0813">Transport</keyword>
<evidence type="ECO:0000256" key="4">
    <source>
        <dbReference type="ARBA" id="ARBA00022982"/>
    </source>
</evidence>
<evidence type="ECO:0000256" key="1">
    <source>
        <dbReference type="ARBA" id="ARBA00022448"/>
    </source>
</evidence>
<dbReference type="RefSeq" id="WP_229841185.1">
    <property type="nucleotide sequence ID" value="NZ_BMZN01000003.1"/>
</dbReference>
<keyword evidence="3 6" id="KW-0479">Metal-binding</keyword>
<dbReference type="Pfam" id="PF00034">
    <property type="entry name" value="Cytochrom_C"/>
    <property type="match status" value="1"/>
</dbReference>
<dbReference type="Gene3D" id="1.10.760.10">
    <property type="entry name" value="Cytochrome c-like domain"/>
    <property type="match status" value="1"/>
</dbReference>